<dbReference type="EMBL" id="JACAQA010000001">
    <property type="protein sequence ID" value="NWB83315.1"/>
    <property type="molecule type" value="Genomic_DNA"/>
</dbReference>
<reference evidence="1 2" key="1">
    <citation type="submission" date="2020-04" db="EMBL/GenBank/DDBJ databases">
        <title>Molecular characterization of pseudomonads from Agaricus bisporus reveal novel blotch 2 pathogens in Western Europe.</title>
        <authorList>
            <person name="Taparia T."/>
            <person name="Krijger M."/>
            <person name="Haynes E."/>
            <person name="Elpinstone J.G."/>
            <person name="Noble R."/>
            <person name="Van Der Wolf J."/>
        </authorList>
    </citation>
    <scope>NUCLEOTIDE SEQUENCE [LARGE SCALE GENOMIC DNA]</scope>
    <source>
        <strain evidence="1 2">G9001</strain>
    </source>
</reference>
<comment type="caution">
    <text evidence="1">The sequence shown here is derived from an EMBL/GenBank/DDBJ whole genome shotgun (WGS) entry which is preliminary data.</text>
</comment>
<protein>
    <submittedName>
        <fullName evidence="1">Uncharacterized protein</fullName>
    </submittedName>
</protein>
<accession>A0A7Y7WKR9</accession>
<organism evidence="1 2">
    <name type="scientific">Pseudomonas gingeri</name>
    <dbReference type="NCBI Taxonomy" id="117681"/>
    <lineage>
        <taxon>Bacteria</taxon>
        <taxon>Pseudomonadati</taxon>
        <taxon>Pseudomonadota</taxon>
        <taxon>Gammaproteobacteria</taxon>
        <taxon>Pseudomonadales</taxon>
        <taxon>Pseudomonadaceae</taxon>
        <taxon>Pseudomonas</taxon>
    </lineage>
</organism>
<dbReference type="RefSeq" id="WP_103496141.1">
    <property type="nucleotide sequence ID" value="NZ_JACAQA010000001.1"/>
</dbReference>
<sequence length="142" mass="16106">MHALPPAEELTVQWFTSRLGKTRPSASLSAAKVELAVYRDRVAKIIAQGKTSTLSALNRFWQNLPTLLEHDDNQPSAPTEIPAPTLDFLNIELNARQRQIFLLTEQLALSEAKVTRLQASNSFRVTAPLRSLRRSFRKLRER</sequence>
<proteinExistence type="predicted"/>
<evidence type="ECO:0000313" key="1">
    <source>
        <dbReference type="EMBL" id="NWB83315.1"/>
    </source>
</evidence>
<dbReference type="Proteomes" id="UP000522864">
    <property type="component" value="Unassembled WGS sequence"/>
</dbReference>
<gene>
    <name evidence="1" type="ORF">HX830_00340</name>
</gene>
<dbReference type="AlphaFoldDB" id="A0A7Y7WKR9"/>
<name>A0A7Y7WKR9_9PSED</name>
<evidence type="ECO:0000313" key="2">
    <source>
        <dbReference type="Proteomes" id="UP000522864"/>
    </source>
</evidence>